<dbReference type="InterPro" id="IPR017972">
    <property type="entry name" value="Cyt_P450_CS"/>
</dbReference>
<dbReference type="GO" id="GO:0005506">
    <property type="term" value="F:iron ion binding"/>
    <property type="evidence" value="ECO:0007669"/>
    <property type="project" value="InterPro"/>
</dbReference>
<proteinExistence type="inferred from homology"/>
<keyword evidence="9" id="KW-0560">Oxidoreductase</keyword>
<sequence>MDSQSDERRLISTEQISHDLVTKDSSAQPRNTFCTPSWAKKNHARLSPLALYWFTDSHPRSFSILHVVARSNSIAVLIDNVQGHQRLGIIATIGIVTIFLEHYVRSPYRKLPHGPLGLPIIGNTLSLIGRPQLVTFSEWKKTYGDLTYITVPGQRLLVINSYKAAIELLDRRSGNTSDRPQNIVAFKILSGEQLMVLMGHNVVSVACPSLILSNSANVLRGFRWRRTRRAAHKALNKEVAHQYLPMQMTEAVLLAADILATPKDWNEHFQLHAASLIMSMVYDHPPVTNEETGSAVVEVVNGIINRLLHAAKPGTYFVEFFPWMMYIPRCLSIWRMDAEEHCRKNTMYFENLVSDVKKRMASGTIRDCFTTNLVENSSHNQLTSGENAWLAGTMYLAGSETSANMMAWFLLAMLLHPDVQQNAQEELDTVVGRSRTPTFADFNQLPYIQAMVKEVLRWRSPSLFAVPHTTSEDDWYDDMFIPKGTSCIPNVWVLNSDPELFGPDAARFNPARYLDESGKLKTGIPVEHFSFGFGRRICVGQHVANNSLFINFAMILWSMKIERVTDANGNLVPLDADGYVEEGVAVYVFLFLRTKGSADTGVAIHRRLIARSCLVSPRHLLSWRTRKSCATSKTLDPELTPTYTHLDSSALPITFDVAGPFVAHTVHHVATNPSFGVLSAQWDDILFYINDPHGYNLFALIVTLALCTASVHFIRSPYRKVPPGPQGVPILGNLFQLRGDIFSSFKEWQQSFGDLLYITIVGQPILIISSGNIAFDLLDRCAANYSERPRMIVGAEIMAGGLALFIRFNVSCQSTAWYVTYWFYRTRRLRKATHGAMSNQIARQYQSMQAIEAVLLTLGILDKPEDWNAHMRRTTASLTMSILYYHPPTISENNKSIQDIKNFADRLSRACRPGPHLVEVFPWMLHIPQLFAKWKREANYWFAHDTKIFEGLVDDVVNRMNAGNIRPCFTTTMIENAGDSKLSKREIAWTTGLLFAAGTETTASVMAWFMLAMVAFPEVQRRVQEELDTVVGHLRAPTFADFEQLSYIQAIVKESLRWRATIPFGLPHRTLEDDWYEGMFIPKGTICIANVHGMNRDPRVFGTDAADFNPERYLDEAGGINATSVDDHYTYGFGRRNCLGRYVANNSLFINIAVLLWAAKISRAKDDVGPLDVDGFVDDGMVIRPIPFGCDIQPRFSEVRHILSQEKELLMH</sequence>
<keyword evidence="12" id="KW-0472">Membrane</keyword>
<dbReference type="Proteomes" id="UP000298327">
    <property type="component" value="Unassembled WGS sequence"/>
</dbReference>
<protein>
    <recommendedName>
        <fullName evidence="16">Cytochrome P450</fullName>
    </recommendedName>
</protein>
<dbReference type="SUPFAM" id="SSF48264">
    <property type="entry name" value="Cytochrome P450"/>
    <property type="match status" value="2"/>
</dbReference>
<organism evidence="14 15">
    <name type="scientific">Dentipellis fragilis</name>
    <dbReference type="NCBI Taxonomy" id="205917"/>
    <lineage>
        <taxon>Eukaryota</taxon>
        <taxon>Fungi</taxon>
        <taxon>Dikarya</taxon>
        <taxon>Basidiomycota</taxon>
        <taxon>Agaricomycotina</taxon>
        <taxon>Agaricomycetes</taxon>
        <taxon>Russulales</taxon>
        <taxon>Hericiaceae</taxon>
        <taxon>Dentipellis</taxon>
    </lineage>
</organism>
<dbReference type="InterPro" id="IPR001128">
    <property type="entry name" value="Cyt_P450"/>
</dbReference>
<comment type="caution">
    <text evidence="14">The sequence shown here is derived from an EMBL/GenBank/DDBJ whole genome shotgun (WGS) entry which is preliminary data.</text>
</comment>
<comment type="pathway">
    <text evidence="3">Secondary metabolite biosynthesis.</text>
</comment>
<feature type="binding site" description="axial binding residue" evidence="13">
    <location>
        <position position="538"/>
    </location>
    <ligand>
        <name>heme</name>
        <dbReference type="ChEBI" id="CHEBI:30413"/>
    </ligand>
    <ligandPart>
        <name>Fe</name>
        <dbReference type="ChEBI" id="CHEBI:18248"/>
    </ligandPart>
</feature>
<keyword evidence="6" id="KW-0812">Transmembrane</keyword>
<evidence type="ECO:0000256" key="1">
    <source>
        <dbReference type="ARBA" id="ARBA00001971"/>
    </source>
</evidence>
<dbReference type="InterPro" id="IPR050364">
    <property type="entry name" value="Cytochrome_P450_fung"/>
</dbReference>
<keyword evidence="11" id="KW-0503">Monooxygenase</keyword>
<dbReference type="PRINTS" id="PR00463">
    <property type="entry name" value="EP450I"/>
</dbReference>
<dbReference type="GO" id="GO:0016705">
    <property type="term" value="F:oxidoreductase activity, acting on paired donors, with incorporation or reduction of molecular oxygen"/>
    <property type="evidence" value="ECO:0007669"/>
    <property type="project" value="InterPro"/>
</dbReference>
<keyword evidence="15" id="KW-1185">Reference proteome</keyword>
<comment type="similarity">
    <text evidence="4">Belongs to the cytochrome P450 family.</text>
</comment>
<dbReference type="GO" id="GO:0016020">
    <property type="term" value="C:membrane"/>
    <property type="evidence" value="ECO:0007669"/>
    <property type="project" value="UniProtKB-SubCell"/>
</dbReference>
<dbReference type="STRING" id="205917.A0A4Y9Z4Q4"/>
<dbReference type="EMBL" id="SEOQ01000166">
    <property type="protein sequence ID" value="TFY68319.1"/>
    <property type="molecule type" value="Genomic_DNA"/>
</dbReference>
<keyword evidence="8" id="KW-1133">Transmembrane helix</keyword>
<keyword evidence="7 13" id="KW-0479">Metal-binding</keyword>
<keyword evidence="10 13" id="KW-0408">Iron</keyword>
<evidence type="ECO:0000256" key="4">
    <source>
        <dbReference type="ARBA" id="ARBA00010617"/>
    </source>
</evidence>
<evidence type="ECO:0000256" key="11">
    <source>
        <dbReference type="ARBA" id="ARBA00023033"/>
    </source>
</evidence>
<keyword evidence="5 13" id="KW-0349">Heme</keyword>
<evidence type="ECO:0000256" key="13">
    <source>
        <dbReference type="PIRSR" id="PIRSR602401-1"/>
    </source>
</evidence>
<comment type="cofactor">
    <cofactor evidence="1 13">
        <name>heme</name>
        <dbReference type="ChEBI" id="CHEBI:30413"/>
    </cofactor>
</comment>
<evidence type="ECO:0000256" key="12">
    <source>
        <dbReference type="ARBA" id="ARBA00023136"/>
    </source>
</evidence>
<dbReference type="PROSITE" id="PS00086">
    <property type="entry name" value="CYTOCHROME_P450"/>
    <property type="match status" value="1"/>
</dbReference>
<dbReference type="OrthoDB" id="2789670at2759"/>
<evidence type="ECO:0000256" key="8">
    <source>
        <dbReference type="ARBA" id="ARBA00022989"/>
    </source>
</evidence>
<comment type="subcellular location">
    <subcellularLocation>
        <location evidence="2">Membrane</location>
    </subcellularLocation>
</comment>
<evidence type="ECO:0000256" key="2">
    <source>
        <dbReference type="ARBA" id="ARBA00004370"/>
    </source>
</evidence>
<dbReference type="InterPro" id="IPR002401">
    <property type="entry name" value="Cyt_P450_E_grp-I"/>
</dbReference>
<dbReference type="CDD" id="cd11065">
    <property type="entry name" value="CYP64-like"/>
    <property type="match status" value="2"/>
</dbReference>
<evidence type="ECO:0000256" key="10">
    <source>
        <dbReference type="ARBA" id="ARBA00023004"/>
    </source>
</evidence>
<gene>
    <name evidence="14" type="ORF">EVG20_g3612</name>
</gene>
<dbReference type="PRINTS" id="PR00385">
    <property type="entry name" value="P450"/>
</dbReference>
<dbReference type="GO" id="GO:0020037">
    <property type="term" value="F:heme binding"/>
    <property type="evidence" value="ECO:0007669"/>
    <property type="project" value="InterPro"/>
</dbReference>
<dbReference type="GO" id="GO:0004497">
    <property type="term" value="F:monooxygenase activity"/>
    <property type="evidence" value="ECO:0007669"/>
    <property type="project" value="UniProtKB-KW"/>
</dbReference>
<dbReference type="PANTHER" id="PTHR46300:SF2">
    <property type="entry name" value="CYTOCHROME P450 MONOOXYGENASE ALNH-RELATED"/>
    <property type="match status" value="1"/>
</dbReference>
<reference evidence="14 15" key="1">
    <citation type="submission" date="2019-02" db="EMBL/GenBank/DDBJ databases">
        <title>Genome sequencing of the rare red list fungi Dentipellis fragilis.</title>
        <authorList>
            <person name="Buettner E."/>
            <person name="Kellner H."/>
        </authorList>
    </citation>
    <scope>NUCLEOTIDE SEQUENCE [LARGE SCALE GENOMIC DNA]</scope>
    <source>
        <strain evidence="14 15">DSM 105465</strain>
    </source>
</reference>
<dbReference type="Gene3D" id="1.10.630.10">
    <property type="entry name" value="Cytochrome P450"/>
    <property type="match status" value="2"/>
</dbReference>
<evidence type="ECO:0008006" key="16">
    <source>
        <dbReference type="Google" id="ProtNLM"/>
    </source>
</evidence>
<evidence type="ECO:0000256" key="7">
    <source>
        <dbReference type="ARBA" id="ARBA00022723"/>
    </source>
</evidence>
<evidence type="ECO:0000256" key="5">
    <source>
        <dbReference type="ARBA" id="ARBA00022617"/>
    </source>
</evidence>
<dbReference type="InterPro" id="IPR036396">
    <property type="entry name" value="Cyt_P450_sf"/>
</dbReference>
<accession>A0A4Y9Z4Q4</accession>
<dbReference type="Pfam" id="PF00067">
    <property type="entry name" value="p450"/>
    <property type="match status" value="2"/>
</dbReference>
<dbReference type="PANTHER" id="PTHR46300">
    <property type="entry name" value="P450, PUTATIVE (EUROFUNG)-RELATED-RELATED"/>
    <property type="match status" value="1"/>
</dbReference>
<evidence type="ECO:0000256" key="6">
    <source>
        <dbReference type="ARBA" id="ARBA00022692"/>
    </source>
</evidence>
<evidence type="ECO:0000313" key="14">
    <source>
        <dbReference type="EMBL" id="TFY68319.1"/>
    </source>
</evidence>
<dbReference type="AlphaFoldDB" id="A0A4Y9Z4Q4"/>
<evidence type="ECO:0000313" key="15">
    <source>
        <dbReference type="Proteomes" id="UP000298327"/>
    </source>
</evidence>
<evidence type="ECO:0000256" key="9">
    <source>
        <dbReference type="ARBA" id="ARBA00023002"/>
    </source>
</evidence>
<evidence type="ECO:0000256" key="3">
    <source>
        <dbReference type="ARBA" id="ARBA00005179"/>
    </source>
</evidence>
<name>A0A4Y9Z4Q4_9AGAM</name>